<gene>
    <name evidence="3" type="ORF">FA727_15280</name>
</gene>
<evidence type="ECO:0000313" key="3">
    <source>
        <dbReference type="EMBL" id="TKC16312.1"/>
    </source>
</evidence>
<sequence length="134" mass="14793">MKKLIWVLLTALALLVMTACGTADTEDKTTGDDQQVETNQAEENAVDETETDEEAVEEDTATETEDVIVEEATYVGMADPHTIEVNTETDTISLQILDPGVQDVDFEAIEEEAHVTIEYHKEGEQNILTGIEIH</sequence>
<protein>
    <submittedName>
        <fullName evidence="3">Uncharacterized protein</fullName>
    </submittedName>
</protein>
<evidence type="ECO:0000256" key="1">
    <source>
        <dbReference type="SAM" id="MobiDB-lite"/>
    </source>
</evidence>
<feature type="signal peptide" evidence="2">
    <location>
        <begin position="1"/>
        <end position="22"/>
    </location>
</feature>
<dbReference type="AlphaFoldDB" id="A0A4U1D221"/>
<evidence type="ECO:0000313" key="4">
    <source>
        <dbReference type="Proteomes" id="UP000307756"/>
    </source>
</evidence>
<name>A0A4U1D221_9BACI</name>
<comment type="caution">
    <text evidence="3">The sequence shown here is derived from an EMBL/GenBank/DDBJ whole genome shotgun (WGS) entry which is preliminary data.</text>
</comment>
<feature type="region of interest" description="Disordered" evidence="1">
    <location>
        <begin position="24"/>
        <end position="64"/>
    </location>
</feature>
<dbReference type="OrthoDB" id="2937293at2"/>
<dbReference type="RefSeq" id="WP_136832244.1">
    <property type="nucleotide sequence ID" value="NZ_SWBM01000003.1"/>
</dbReference>
<reference evidence="3 4" key="1">
    <citation type="journal article" date="2011" name="J. Microbiol.">
        <title>Bacillus kyonggiensis sp. nov., isolated from soil of a lettuce field.</title>
        <authorList>
            <person name="Dong K."/>
            <person name="Lee S."/>
        </authorList>
    </citation>
    <scope>NUCLEOTIDE SEQUENCE [LARGE SCALE GENOMIC DNA]</scope>
    <source>
        <strain evidence="3 4">NB22</strain>
    </source>
</reference>
<dbReference type="PROSITE" id="PS51257">
    <property type="entry name" value="PROKAR_LIPOPROTEIN"/>
    <property type="match status" value="1"/>
</dbReference>
<keyword evidence="4" id="KW-1185">Reference proteome</keyword>
<keyword evidence="2" id="KW-0732">Signal</keyword>
<dbReference type="Proteomes" id="UP000307756">
    <property type="component" value="Unassembled WGS sequence"/>
</dbReference>
<organism evidence="3 4">
    <name type="scientific">Robertmurraya kyonggiensis</name>
    <dbReference type="NCBI Taxonomy" id="1037680"/>
    <lineage>
        <taxon>Bacteria</taxon>
        <taxon>Bacillati</taxon>
        <taxon>Bacillota</taxon>
        <taxon>Bacilli</taxon>
        <taxon>Bacillales</taxon>
        <taxon>Bacillaceae</taxon>
        <taxon>Robertmurraya</taxon>
    </lineage>
</organism>
<feature type="chain" id="PRO_5038424823" evidence="2">
    <location>
        <begin position="23"/>
        <end position="134"/>
    </location>
</feature>
<proteinExistence type="predicted"/>
<evidence type="ECO:0000256" key="2">
    <source>
        <dbReference type="SAM" id="SignalP"/>
    </source>
</evidence>
<accession>A0A4U1D221</accession>
<feature type="compositionally biased region" description="Acidic residues" evidence="1">
    <location>
        <begin position="44"/>
        <end position="64"/>
    </location>
</feature>
<dbReference type="EMBL" id="SWBM01000003">
    <property type="protein sequence ID" value="TKC16312.1"/>
    <property type="molecule type" value="Genomic_DNA"/>
</dbReference>